<proteinExistence type="predicted"/>
<dbReference type="EMBL" id="MDYQ01000479">
    <property type="protein sequence ID" value="PRP74263.1"/>
    <property type="molecule type" value="Genomic_DNA"/>
</dbReference>
<dbReference type="InParanoid" id="A0A2P6MRD5"/>
<gene>
    <name evidence="2" type="ORF">PROFUN_12010</name>
</gene>
<feature type="region of interest" description="Disordered" evidence="1">
    <location>
        <begin position="61"/>
        <end position="100"/>
    </location>
</feature>
<dbReference type="AlphaFoldDB" id="A0A2P6MRD5"/>
<sequence>MGSDSVRLLARTNKKVVEEGNLGAMFHTPAHAHTTMRFPIKTTVAVVAVFGLYKFLYDPETNGLRGGKVPTNSTLSAKQKQEGPGLNKPHPEDNKTKTHQ</sequence>
<name>A0A2P6MRD5_9EUKA</name>
<comment type="caution">
    <text evidence="2">The sequence shown here is derived from an EMBL/GenBank/DDBJ whole genome shotgun (WGS) entry which is preliminary data.</text>
</comment>
<protein>
    <submittedName>
        <fullName evidence="2">Uncharacterized protein</fullName>
    </submittedName>
</protein>
<evidence type="ECO:0000313" key="2">
    <source>
        <dbReference type="EMBL" id="PRP74263.1"/>
    </source>
</evidence>
<evidence type="ECO:0000313" key="3">
    <source>
        <dbReference type="Proteomes" id="UP000241769"/>
    </source>
</evidence>
<evidence type="ECO:0000256" key="1">
    <source>
        <dbReference type="SAM" id="MobiDB-lite"/>
    </source>
</evidence>
<accession>A0A2P6MRD5</accession>
<feature type="compositionally biased region" description="Basic and acidic residues" evidence="1">
    <location>
        <begin position="89"/>
        <end position="100"/>
    </location>
</feature>
<keyword evidence="3" id="KW-1185">Reference proteome</keyword>
<dbReference type="Proteomes" id="UP000241769">
    <property type="component" value="Unassembled WGS sequence"/>
</dbReference>
<reference evidence="2 3" key="1">
    <citation type="journal article" date="2018" name="Genome Biol. Evol.">
        <title>Multiple Roots of Fruiting Body Formation in Amoebozoa.</title>
        <authorList>
            <person name="Hillmann F."/>
            <person name="Forbes G."/>
            <person name="Novohradska S."/>
            <person name="Ferling I."/>
            <person name="Riege K."/>
            <person name="Groth M."/>
            <person name="Westermann M."/>
            <person name="Marz M."/>
            <person name="Spaller T."/>
            <person name="Winckler T."/>
            <person name="Schaap P."/>
            <person name="Glockner G."/>
        </authorList>
    </citation>
    <scope>NUCLEOTIDE SEQUENCE [LARGE SCALE GENOMIC DNA]</scope>
    <source>
        <strain evidence="2 3">Jena</strain>
    </source>
</reference>
<organism evidence="2 3">
    <name type="scientific">Planoprotostelium fungivorum</name>
    <dbReference type="NCBI Taxonomy" id="1890364"/>
    <lineage>
        <taxon>Eukaryota</taxon>
        <taxon>Amoebozoa</taxon>
        <taxon>Evosea</taxon>
        <taxon>Variosea</taxon>
        <taxon>Cavosteliida</taxon>
        <taxon>Cavosteliaceae</taxon>
        <taxon>Planoprotostelium</taxon>
    </lineage>
</organism>